<dbReference type="Proteomes" id="UP001218218">
    <property type="component" value="Unassembled WGS sequence"/>
</dbReference>
<feature type="transmembrane region" description="Helical" evidence="1">
    <location>
        <begin position="194"/>
        <end position="215"/>
    </location>
</feature>
<gene>
    <name evidence="2" type="ORF">DFH08DRAFT_849514</name>
</gene>
<proteinExistence type="predicted"/>
<dbReference type="AlphaFoldDB" id="A0AAD7AEF9"/>
<evidence type="ECO:0000313" key="2">
    <source>
        <dbReference type="EMBL" id="KAJ7356608.1"/>
    </source>
</evidence>
<evidence type="ECO:0000256" key="1">
    <source>
        <dbReference type="SAM" id="Phobius"/>
    </source>
</evidence>
<keyword evidence="1" id="KW-0812">Transmembrane</keyword>
<keyword evidence="3" id="KW-1185">Reference proteome</keyword>
<reference evidence="2" key="1">
    <citation type="submission" date="2023-03" db="EMBL/GenBank/DDBJ databases">
        <title>Massive genome expansion in bonnet fungi (Mycena s.s.) driven by repeated elements and novel gene families across ecological guilds.</title>
        <authorList>
            <consortium name="Lawrence Berkeley National Laboratory"/>
            <person name="Harder C.B."/>
            <person name="Miyauchi S."/>
            <person name="Viragh M."/>
            <person name="Kuo A."/>
            <person name="Thoen E."/>
            <person name="Andreopoulos B."/>
            <person name="Lu D."/>
            <person name="Skrede I."/>
            <person name="Drula E."/>
            <person name="Henrissat B."/>
            <person name="Morin E."/>
            <person name="Kohler A."/>
            <person name="Barry K."/>
            <person name="LaButti K."/>
            <person name="Morin E."/>
            <person name="Salamov A."/>
            <person name="Lipzen A."/>
            <person name="Mereny Z."/>
            <person name="Hegedus B."/>
            <person name="Baldrian P."/>
            <person name="Stursova M."/>
            <person name="Weitz H."/>
            <person name="Taylor A."/>
            <person name="Grigoriev I.V."/>
            <person name="Nagy L.G."/>
            <person name="Martin F."/>
            <person name="Kauserud H."/>
        </authorList>
    </citation>
    <scope>NUCLEOTIDE SEQUENCE</scope>
    <source>
        <strain evidence="2">CBHHK002</strain>
    </source>
</reference>
<protein>
    <submittedName>
        <fullName evidence="2">Uncharacterized protein</fullName>
    </submittedName>
</protein>
<keyword evidence="1" id="KW-0472">Membrane</keyword>
<dbReference type="EMBL" id="JARIHO010000008">
    <property type="protein sequence ID" value="KAJ7356608.1"/>
    <property type="molecule type" value="Genomic_DNA"/>
</dbReference>
<accession>A0AAD7AEF9</accession>
<feature type="transmembrane region" description="Helical" evidence="1">
    <location>
        <begin position="109"/>
        <end position="134"/>
    </location>
</feature>
<comment type="caution">
    <text evidence="2">The sequence shown here is derived from an EMBL/GenBank/DDBJ whole genome shotgun (WGS) entry which is preliminary data.</text>
</comment>
<organism evidence="2 3">
    <name type="scientific">Mycena albidolilacea</name>
    <dbReference type="NCBI Taxonomy" id="1033008"/>
    <lineage>
        <taxon>Eukaryota</taxon>
        <taxon>Fungi</taxon>
        <taxon>Dikarya</taxon>
        <taxon>Basidiomycota</taxon>
        <taxon>Agaricomycotina</taxon>
        <taxon>Agaricomycetes</taxon>
        <taxon>Agaricomycetidae</taxon>
        <taxon>Agaricales</taxon>
        <taxon>Marasmiineae</taxon>
        <taxon>Mycenaceae</taxon>
        <taxon>Mycena</taxon>
    </lineage>
</organism>
<evidence type="ECO:0000313" key="3">
    <source>
        <dbReference type="Proteomes" id="UP001218218"/>
    </source>
</evidence>
<keyword evidence="1" id="KW-1133">Transmembrane helix</keyword>
<feature type="transmembrane region" description="Helical" evidence="1">
    <location>
        <begin position="53"/>
        <end position="79"/>
    </location>
</feature>
<name>A0AAD7AEF9_9AGAR</name>
<sequence length="250" mass="28922">MAPAQPSRAYNLLLLTSTFLASKRHAIHAQISDWKPVLNRWAHSPIFQSRAFTALWQICQFLASSLLYGSHIIVSVGVFKYTHRRVKEFLSSYLPGSWGPPYFPIYRNIFIYLLVTLPLWGLAMTIFTASWFAATQLWSCLQRWRHRRNYYRLGTDMDLDLQPLNEEEDEPRSVSFPRDSKRASSRSGWAIFRAILWLLLYTSYLALALSGVYLLKTYELPGDHRYRGDVEKAIASPRREGYGSGGELFD</sequence>